<dbReference type="SUPFAM" id="SSF48726">
    <property type="entry name" value="Immunoglobulin"/>
    <property type="match status" value="1"/>
</dbReference>
<dbReference type="InterPro" id="IPR003599">
    <property type="entry name" value="Ig_sub"/>
</dbReference>
<keyword evidence="9" id="KW-0325">Glycoprotein</keyword>
<keyword evidence="4 13" id="KW-0732">Signal</keyword>
<feature type="signal peptide" evidence="13">
    <location>
        <begin position="1"/>
        <end position="16"/>
    </location>
</feature>
<dbReference type="InterPro" id="IPR036179">
    <property type="entry name" value="Ig-like_dom_sf"/>
</dbReference>
<keyword evidence="2" id="KW-1003">Cell membrane</keyword>
<evidence type="ECO:0000256" key="6">
    <source>
        <dbReference type="ARBA" id="ARBA00023136"/>
    </source>
</evidence>
<sequence>MLTLLPVVFFVVVSAGQRNITAEPGEDVTLTCRAAENKPLIVVKWTRTDLGSDQYVLLYRDDQFDPEGQFPSFKNRVDLKDVKNGDVSLVLKNVTTDDTGRYECRVVQRGTDRRKKSILDSDLISTIDLKVQGKKDEQPEDGGKEDRRQEDGGERNGRNTTGLIAGLSVLGIVVVVVVLVLVLHRRQRPSSPEPNPPPATEAELEQITT</sequence>
<comment type="subcellular location">
    <subcellularLocation>
        <location evidence="1">Cell membrane</location>
        <topology evidence="1">Single-pass type I membrane protein</topology>
    </subcellularLocation>
</comment>
<keyword evidence="3 12" id="KW-0812">Transmembrane</keyword>
<evidence type="ECO:0000256" key="10">
    <source>
        <dbReference type="ARBA" id="ARBA00023319"/>
    </source>
</evidence>
<protein>
    <recommendedName>
        <fullName evidence="14">Ig-like domain-containing protein</fullName>
    </recommendedName>
</protein>
<reference evidence="15 16" key="1">
    <citation type="submission" date="2021-06" db="EMBL/GenBank/DDBJ databases">
        <authorList>
            <person name="Palmer J.M."/>
        </authorList>
    </citation>
    <scope>NUCLEOTIDE SEQUENCE [LARGE SCALE GENOMIC DNA]</scope>
    <source>
        <strain evidence="15 16">CL_MEX2019</strain>
        <tissue evidence="15">Muscle</tissue>
    </source>
</reference>
<dbReference type="Proteomes" id="UP001352852">
    <property type="component" value="Unassembled WGS sequence"/>
</dbReference>
<evidence type="ECO:0000256" key="4">
    <source>
        <dbReference type="ARBA" id="ARBA00022729"/>
    </source>
</evidence>
<dbReference type="InterPro" id="IPR003598">
    <property type="entry name" value="Ig_sub2"/>
</dbReference>
<dbReference type="EMBL" id="JAHUTJ010014387">
    <property type="protein sequence ID" value="MED6269408.1"/>
    <property type="molecule type" value="Genomic_DNA"/>
</dbReference>
<evidence type="ECO:0000256" key="12">
    <source>
        <dbReference type="SAM" id="Phobius"/>
    </source>
</evidence>
<feature type="domain" description="Ig-like" evidence="14">
    <location>
        <begin position="6"/>
        <end position="125"/>
    </location>
</feature>
<feature type="chain" id="PRO_5045414052" description="Ig-like domain-containing protein" evidence="13">
    <location>
        <begin position="17"/>
        <end position="209"/>
    </location>
</feature>
<comment type="caution">
    <text evidence="15">The sequence shown here is derived from an EMBL/GenBank/DDBJ whole genome shotgun (WGS) entry which is preliminary data.</text>
</comment>
<evidence type="ECO:0000256" key="3">
    <source>
        <dbReference type="ARBA" id="ARBA00022692"/>
    </source>
</evidence>
<feature type="compositionally biased region" description="Basic and acidic residues" evidence="11">
    <location>
        <begin position="131"/>
        <end position="157"/>
    </location>
</feature>
<evidence type="ECO:0000256" key="2">
    <source>
        <dbReference type="ARBA" id="ARBA00022475"/>
    </source>
</evidence>
<name>A0ABU7D2L8_9TELE</name>
<accession>A0ABU7D2L8</accession>
<dbReference type="InterPro" id="IPR013783">
    <property type="entry name" value="Ig-like_fold"/>
</dbReference>
<keyword evidence="10" id="KW-0393">Immunoglobulin domain</keyword>
<evidence type="ECO:0000256" key="5">
    <source>
        <dbReference type="ARBA" id="ARBA00022989"/>
    </source>
</evidence>
<dbReference type="Gene3D" id="2.60.40.10">
    <property type="entry name" value="Immunoglobulins"/>
    <property type="match status" value="1"/>
</dbReference>
<dbReference type="InterPro" id="IPR013106">
    <property type="entry name" value="Ig_V-set"/>
</dbReference>
<feature type="transmembrane region" description="Helical" evidence="12">
    <location>
        <begin position="163"/>
        <end position="183"/>
    </location>
</feature>
<evidence type="ECO:0000313" key="15">
    <source>
        <dbReference type="EMBL" id="MED6269408.1"/>
    </source>
</evidence>
<evidence type="ECO:0000256" key="11">
    <source>
        <dbReference type="SAM" id="MobiDB-lite"/>
    </source>
</evidence>
<keyword evidence="7" id="KW-1015">Disulfide bond</keyword>
<dbReference type="SMART" id="SM00408">
    <property type="entry name" value="IGc2"/>
    <property type="match status" value="1"/>
</dbReference>
<gene>
    <name evidence="15" type="ORF">CHARACLAT_032825</name>
</gene>
<evidence type="ECO:0000256" key="1">
    <source>
        <dbReference type="ARBA" id="ARBA00004251"/>
    </source>
</evidence>
<evidence type="ECO:0000313" key="16">
    <source>
        <dbReference type="Proteomes" id="UP001352852"/>
    </source>
</evidence>
<evidence type="ECO:0000259" key="14">
    <source>
        <dbReference type="PROSITE" id="PS50835"/>
    </source>
</evidence>
<evidence type="ECO:0000256" key="9">
    <source>
        <dbReference type="ARBA" id="ARBA00023180"/>
    </source>
</evidence>
<feature type="region of interest" description="Disordered" evidence="11">
    <location>
        <begin position="131"/>
        <end position="160"/>
    </location>
</feature>
<organism evidence="15 16">
    <name type="scientific">Characodon lateralis</name>
    <dbReference type="NCBI Taxonomy" id="208331"/>
    <lineage>
        <taxon>Eukaryota</taxon>
        <taxon>Metazoa</taxon>
        <taxon>Chordata</taxon>
        <taxon>Craniata</taxon>
        <taxon>Vertebrata</taxon>
        <taxon>Euteleostomi</taxon>
        <taxon>Actinopterygii</taxon>
        <taxon>Neopterygii</taxon>
        <taxon>Teleostei</taxon>
        <taxon>Neoteleostei</taxon>
        <taxon>Acanthomorphata</taxon>
        <taxon>Ovalentaria</taxon>
        <taxon>Atherinomorphae</taxon>
        <taxon>Cyprinodontiformes</taxon>
        <taxon>Goodeidae</taxon>
        <taxon>Characodon</taxon>
    </lineage>
</organism>
<keyword evidence="8" id="KW-0675">Receptor</keyword>
<dbReference type="Pfam" id="PF07686">
    <property type="entry name" value="V-set"/>
    <property type="match status" value="1"/>
</dbReference>
<dbReference type="SMART" id="SM00409">
    <property type="entry name" value="IG"/>
    <property type="match status" value="1"/>
</dbReference>
<dbReference type="PANTHER" id="PTHR25466">
    <property type="entry name" value="T-LYMPHOCYTE ACTIVATION ANTIGEN"/>
    <property type="match status" value="1"/>
</dbReference>
<feature type="region of interest" description="Disordered" evidence="11">
    <location>
        <begin position="186"/>
        <end position="209"/>
    </location>
</feature>
<keyword evidence="6 12" id="KW-0472">Membrane</keyword>
<evidence type="ECO:0000256" key="8">
    <source>
        <dbReference type="ARBA" id="ARBA00023170"/>
    </source>
</evidence>
<keyword evidence="16" id="KW-1185">Reference proteome</keyword>
<evidence type="ECO:0000256" key="7">
    <source>
        <dbReference type="ARBA" id="ARBA00023157"/>
    </source>
</evidence>
<dbReference type="PANTHER" id="PTHR25466:SF9">
    <property type="entry name" value="FIBRONECTIN TYPE-III DOMAIN-CONTAINING PROTEIN"/>
    <property type="match status" value="1"/>
</dbReference>
<dbReference type="InterPro" id="IPR007110">
    <property type="entry name" value="Ig-like_dom"/>
</dbReference>
<dbReference type="PROSITE" id="PS50835">
    <property type="entry name" value="IG_LIKE"/>
    <property type="match status" value="1"/>
</dbReference>
<dbReference type="InterPro" id="IPR051713">
    <property type="entry name" value="T-cell_Activation_Regulation"/>
</dbReference>
<evidence type="ECO:0000256" key="13">
    <source>
        <dbReference type="SAM" id="SignalP"/>
    </source>
</evidence>
<keyword evidence="5 12" id="KW-1133">Transmembrane helix</keyword>
<proteinExistence type="predicted"/>
<dbReference type="SMART" id="SM00406">
    <property type="entry name" value="IGv"/>
    <property type="match status" value="1"/>
</dbReference>